<evidence type="ECO:0000256" key="2">
    <source>
        <dbReference type="ARBA" id="ARBA00010945"/>
    </source>
</evidence>
<gene>
    <name evidence="17" type="primary">dinP</name>
    <name evidence="15" type="synonym">dinB</name>
    <name evidence="17" type="ORF">GCM10007049_39170</name>
</gene>
<comment type="catalytic activity">
    <reaction evidence="14 15">
        <text>DNA(n) + a 2'-deoxyribonucleoside 5'-triphosphate = DNA(n+1) + diphosphate</text>
        <dbReference type="Rhea" id="RHEA:22508"/>
        <dbReference type="Rhea" id="RHEA-COMP:17339"/>
        <dbReference type="Rhea" id="RHEA-COMP:17340"/>
        <dbReference type="ChEBI" id="CHEBI:33019"/>
        <dbReference type="ChEBI" id="CHEBI:61560"/>
        <dbReference type="ChEBI" id="CHEBI:173112"/>
        <dbReference type="EC" id="2.7.7.7"/>
    </reaction>
</comment>
<dbReference type="InterPro" id="IPR036775">
    <property type="entry name" value="DNA_pol_Y-fam_lit_finger_sf"/>
</dbReference>
<dbReference type="Gene3D" id="1.10.150.20">
    <property type="entry name" value="5' to 3' exonuclease, C-terminal subdomain"/>
    <property type="match status" value="1"/>
</dbReference>
<evidence type="ECO:0000256" key="11">
    <source>
        <dbReference type="ARBA" id="ARBA00022932"/>
    </source>
</evidence>
<dbReference type="PROSITE" id="PS50173">
    <property type="entry name" value="UMUC"/>
    <property type="match status" value="1"/>
</dbReference>
<protein>
    <recommendedName>
        <fullName evidence="15">DNA polymerase IV</fullName>
        <shortName evidence="15">Pol IV</shortName>
        <ecNumber evidence="15">2.7.7.7</ecNumber>
    </recommendedName>
</protein>
<keyword evidence="4 15" id="KW-0963">Cytoplasm</keyword>
<dbReference type="NCBIfam" id="NF002677">
    <property type="entry name" value="PRK02406.1"/>
    <property type="match status" value="1"/>
</dbReference>
<dbReference type="InterPro" id="IPR043128">
    <property type="entry name" value="Rev_trsase/Diguanyl_cyclase"/>
</dbReference>
<keyword evidence="11 15" id="KW-0239">DNA-directed DNA polymerase</keyword>
<sequence length="384" mass="42724">MKRNVVHFDLDTFFVSVARLGNSALEGKPVIIGGNSDRGVVASCSYEARRFGVHSAMPMKLARRLCPGAEYLQGDMDSYSYHSRVVTDIIREQVPVVEKASIDEFYLDLTGMDRFFGCSKFTAELKTRIIKESGLPISYALASNKLVSKVATEDAKPNGQMEIPFGAEKGYLAPLSIERMPGIGLKTSSLLRRMGVETIKLLSEIPEPMMHNLLGKSGIGLSRKANGRDESPVIPYSEQKSIGKEETFGNDTIDMQFLSGELVRLTEGVAFALRKQQRLCGCITVKLRYANFDTVSKQCVLPYTANDDVLLAKAKELFAKLYDRRMLLRLIGVKVSHLVGGYQQINLFEDTEENVRLYQAMDAIRAKYGVQAVSRAVGMHKARR</sequence>
<keyword evidence="6 15" id="KW-0548">Nucleotidyltransferase</keyword>
<dbReference type="Pfam" id="PF11799">
    <property type="entry name" value="IMS_C"/>
    <property type="match status" value="1"/>
</dbReference>
<evidence type="ECO:0000259" key="16">
    <source>
        <dbReference type="PROSITE" id="PS50173"/>
    </source>
</evidence>
<comment type="caution">
    <text evidence="17">The sequence shown here is derived from an EMBL/GenBank/DDBJ whole genome shotgun (WGS) entry which is preliminary data.</text>
</comment>
<feature type="domain" description="UmuC" evidence="16">
    <location>
        <begin position="5"/>
        <end position="184"/>
    </location>
</feature>
<dbReference type="HAMAP" id="MF_01113">
    <property type="entry name" value="DNApol_IV"/>
    <property type="match status" value="1"/>
</dbReference>
<dbReference type="GO" id="GO:0000287">
    <property type="term" value="F:magnesium ion binding"/>
    <property type="evidence" value="ECO:0007669"/>
    <property type="project" value="UniProtKB-UniRule"/>
</dbReference>
<evidence type="ECO:0000313" key="18">
    <source>
        <dbReference type="Proteomes" id="UP000619457"/>
    </source>
</evidence>
<dbReference type="EMBL" id="BMWX01000012">
    <property type="protein sequence ID" value="GGZ42121.1"/>
    <property type="molecule type" value="Genomic_DNA"/>
</dbReference>
<evidence type="ECO:0000256" key="1">
    <source>
        <dbReference type="ARBA" id="ARBA00004496"/>
    </source>
</evidence>
<keyword evidence="5 15" id="KW-0808">Transferase</keyword>
<keyword evidence="10 15" id="KW-0460">Magnesium</keyword>
<dbReference type="GO" id="GO:0006281">
    <property type="term" value="P:DNA repair"/>
    <property type="evidence" value="ECO:0007669"/>
    <property type="project" value="UniProtKB-UniRule"/>
</dbReference>
<evidence type="ECO:0000256" key="3">
    <source>
        <dbReference type="ARBA" id="ARBA00022457"/>
    </source>
</evidence>
<dbReference type="PANTHER" id="PTHR11076:SF33">
    <property type="entry name" value="DNA POLYMERASE KAPPA"/>
    <property type="match status" value="1"/>
</dbReference>
<reference evidence="17" key="1">
    <citation type="journal article" date="2014" name="Int. J. Syst. Evol. Microbiol.">
        <title>Complete genome sequence of Corynebacterium casei LMG S-19264T (=DSM 44701T), isolated from a smear-ripened cheese.</title>
        <authorList>
            <consortium name="US DOE Joint Genome Institute (JGI-PGF)"/>
            <person name="Walter F."/>
            <person name="Albersmeier A."/>
            <person name="Kalinowski J."/>
            <person name="Ruckert C."/>
        </authorList>
    </citation>
    <scope>NUCLEOTIDE SEQUENCE</scope>
    <source>
        <strain evidence="17">KCTC 12368</strain>
    </source>
</reference>
<comment type="similarity">
    <text evidence="2 15">Belongs to the DNA polymerase type-Y family.</text>
</comment>
<evidence type="ECO:0000256" key="8">
    <source>
        <dbReference type="ARBA" id="ARBA00022723"/>
    </source>
</evidence>
<feature type="active site" evidence="15">
    <location>
        <position position="104"/>
    </location>
</feature>
<evidence type="ECO:0000256" key="13">
    <source>
        <dbReference type="ARBA" id="ARBA00023204"/>
    </source>
</evidence>
<comment type="cofactor">
    <cofactor evidence="15">
        <name>Mg(2+)</name>
        <dbReference type="ChEBI" id="CHEBI:18420"/>
    </cofactor>
    <text evidence="15">Binds 2 magnesium ions per subunit.</text>
</comment>
<proteinExistence type="inferred from homology"/>
<comment type="function">
    <text evidence="15">Poorly processive, error-prone DNA polymerase involved in untargeted mutagenesis. Copies undamaged DNA at stalled replication forks, which arise in vivo from mismatched or misaligned primer ends. These misaligned primers can be extended by PolIV. Exhibits no 3'-5' exonuclease (proofreading) activity. May be involved in translesional synthesis, in conjunction with the beta clamp from PolIII.</text>
</comment>
<accession>A0A918QFV3</accession>
<keyword evidence="3 15" id="KW-0515">Mutator protein</keyword>
<dbReference type="InterPro" id="IPR017961">
    <property type="entry name" value="DNA_pol_Y-fam_little_finger"/>
</dbReference>
<dbReference type="GO" id="GO:0009432">
    <property type="term" value="P:SOS response"/>
    <property type="evidence" value="ECO:0007669"/>
    <property type="project" value="TreeGrafter"/>
</dbReference>
<dbReference type="EC" id="2.7.7.7" evidence="15"/>
<evidence type="ECO:0000256" key="4">
    <source>
        <dbReference type="ARBA" id="ARBA00022490"/>
    </source>
</evidence>
<dbReference type="Gene3D" id="3.30.70.270">
    <property type="match status" value="1"/>
</dbReference>
<keyword evidence="8 15" id="KW-0479">Metal-binding</keyword>
<evidence type="ECO:0000256" key="6">
    <source>
        <dbReference type="ARBA" id="ARBA00022695"/>
    </source>
</evidence>
<dbReference type="GO" id="GO:0005829">
    <property type="term" value="C:cytosol"/>
    <property type="evidence" value="ECO:0007669"/>
    <property type="project" value="TreeGrafter"/>
</dbReference>
<dbReference type="GO" id="GO:0006261">
    <property type="term" value="P:DNA-templated DNA replication"/>
    <property type="evidence" value="ECO:0007669"/>
    <property type="project" value="UniProtKB-UniRule"/>
</dbReference>
<feature type="binding site" evidence="15">
    <location>
        <position position="103"/>
    </location>
    <ligand>
        <name>Mg(2+)</name>
        <dbReference type="ChEBI" id="CHEBI:18420"/>
    </ligand>
</feature>
<dbReference type="InterPro" id="IPR043502">
    <property type="entry name" value="DNA/RNA_pol_sf"/>
</dbReference>
<comment type="subunit">
    <text evidence="15">Monomer.</text>
</comment>
<reference evidence="17" key="2">
    <citation type="submission" date="2020-09" db="EMBL/GenBank/DDBJ databases">
        <authorList>
            <person name="Sun Q."/>
            <person name="Kim S."/>
        </authorList>
    </citation>
    <scope>NUCLEOTIDE SEQUENCE</scope>
    <source>
        <strain evidence="17">KCTC 12368</strain>
    </source>
</reference>
<dbReference type="InterPro" id="IPR001126">
    <property type="entry name" value="UmuC"/>
</dbReference>
<evidence type="ECO:0000256" key="9">
    <source>
        <dbReference type="ARBA" id="ARBA00022763"/>
    </source>
</evidence>
<evidence type="ECO:0000313" key="17">
    <source>
        <dbReference type="EMBL" id="GGZ42121.1"/>
    </source>
</evidence>
<keyword evidence="9 15" id="KW-0227">DNA damage</keyword>
<evidence type="ECO:0000256" key="10">
    <source>
        <dbReference type="ARBA" id="ARBA00022842"/>
    </source>
</evidence>
<feature type="binding site" evidence="15">
    <location>
        <position position="9"/>
    </location>
    <ligand>
        <name>Mg(2+)</name>
        <dbReference type="ChEBI" id="CHEBI:18420"/>
    </ligand>
</feature>
<dbReference type="FunFam" id="3.40.1170.60:FF:000001">
    <property type="entry name" value="DNA polymerase IV"/>
    <property type="match status" value="1"/>
</dbReference>
<keyword evidence="7 15" id="KW-0235">DNA replication</keyword>
<feature type="site" description="Substrate discrimination" evidence="15">
    <location>
        <position position="14"/>
    </location>
</feature>
<dbReference type="Gene3D" id="3.30.1490.100">
    <property type="entry name" value="DNA polymerase, Y-family, little finger domain"/>
    <property type="match status" value="1"/>
</dbReference>
<dbReference type="InterPro" id="IPR050116">
    <property type="entry name" value="DNA_polymerase-Y"/>
</dbReference>
<dbReference type="GO" id="GO:0042276">
    <property type="term" value="P:error-prone translesion synthesis"/>
    <property type="evidence" value="ECO:0007669"/>
    <property type="project" value="TreeGrafter"/>
</dbReference>
<dbReference type="Pfam" id="PF00817">
    <property type="entry name" value="IMS"/>
    <property type="match status" value="1"/>
</dbReference>
<evidence type="ECO:0000256" key="12">
    <source>
        <dbReference type="ARBA" id="ARBA00023125"/>
    </source>
</evidence>
<evidence type="ECO:0000256" key="7">
    <source>
        <dbReference type="ARBA" id="ARBA00022705"/>
    </source>
</evidence>
<evidence type="ECO:0000256" key="14">
    <source>
        <dbReference type="ARBA" id="ARBA00049244"/>
    </source>
</evidence>
<dbReference type="Gene3D" id="3.40.1170.60">
    <property type="match status" value="1"/>
</dbReference>
<evidence type="ECO:0000256" key="5">
    <source>
        <dbReference type="ARBA" id="ARBA00022679"/>
    </source>
</evidence>
<dbReference type="GO" id="GO:0003887">
    <property type="term" value="F:DNA-directed DNA polymerase activity"/>
    <property type="evidence" value="ECO:0007669"/>
    <property type="project" value="UniProtKB-UniRule"/>
</dbReference>
<keyword evidence="18" id="KW-1185">Reference proteome</keyword>
<dbReference type="SUPFAM" id="SSF56672">
    <property type="entry name" value="DNA/RNA polymerases"/>
    <property type="match status" value="1"/>
</dbReference>
<dbReference type="AlphaFoldDB" id="A0A918QFV3"/>
<comment type="subcellular location">
    <subcellularLocation>
        <location evidence="1 15">Cytoplasm</location>
    </subcellularLocation>
</comment>
<dbReference type="Proteomes" id="UP000619457">
    <property type="component" value="Unassembled WGS sequence"/>
</dbReference>
<dbReference type="PANTHER" id="PTHR11076">
    <property type="entry name" value="DNA REPAIR POLYMERASE UMUC / TRANSFERASE FAMILY MEMBER"/>
    <property type="match status" value="1"/>
</dbReference>
<dbReference type="SUPFAM" id="SSF100879">
    <property type="entry name" value="Lesion bypass DNA polymerase (Y-family), little finger domain"/>
    <property type="match status" value="1"/>
</dbReference>
<dbReference type="GO" id="GO:0003684">
    <property type="term" value="F:damaged DNA binding"/>
    <property type="evidence" value="ECO:0007669"/>
    <property type="project" value="InterPro"/>
</dbReference>
<organism evidence="17 18">
    <name type="scientific">Echinicola pacifica</name>
    <dbReference type="NCBI Taxonomy" id="346377"/>
    <lineage>
        <taxon>Bacteria</taxon>
        <taxon>Pseudomonadati</taxon>
        <taxon>Bacteroidota</taxon>
        <taxon>Cytophagia</taxon>
        <taxon>Cytophagales</taxon>
        <taxon>Cyclobacteriaceae</taxon>
        <taxon>Echinicola</taxon>
    </lineage>
</organism>
<keyword evidence="12 15" id="KW-0238">DNA-binding</keyword>
<keyword evidence="13 15" id="KW-0234">DNA repair</keyword>
<dbReference type="InterPro" id="IPR022880">
    <property type="entry name" value="DNApol_IV"/>
</dbReference>
<dbReference type="CDD" id="cd03586">
    <property type="entry name" value="PolY_Pol_IV_kappa"/>
    <property type="match status" value="1"/>
</dbReference>
<evidence type="ECO:0000256" key="15">
    <source>
        <dbReference type="HAMAP-Rule" id="MF_01113"/>
    </source>
</evidence>
<dbReference type="RefSeq" id="WP_018473841.1">
    <property type="nucleotide sequence ID" value="NZ_BMWX01000012.1"/>
</dbReference>
<name>A0A918QFV3_9BACT</name>